<keyword evidence="1" id="KW-0812">Transmembrane</keyword>
<dbReference type="AlphaFoldDB" id="A0A1I4Y389"/>
<dbReference type="RefSeq" id="WP_092908665.1">
    <property type="nucleotide sequence ID" value="NZ_FOUZ01000010.1"/>
</dbReference>
<gene>
    <name evidence="2" type="ORF">SAMN05421738_11095</name>
</gene>
<evidence type="ECO:0000313" key="3">
    <source>
        <dbReference type="Proteomes" id="UP000199149"/>
    </source>
</evidence>
<evidence type="ECO:0000313" key="2">
    <source>
        <dbReference type="EMBL" id="SFN32506.1"/>
    </source>
</evidence>
<keyword evidence="1" id="KW-1133">Transmembrane helix</keyword>
<keyword evidence="1" id="KW-0472">Membrane</keyword>
<feature type="transmembrane region" description="Helical" evidence="1">
    <location>
        <begin position="38"/>
        <end position="59"/>
    </location>
</feature>
<keyword evidence="3" id="KW-1185">Reference proteome</keyword>
<organism evidence="2 3">
    <name type="scientific">Algoriella xinjiangensis</name>
    <dbReference type="NCBI Taxonomy" id="684065"/>
    <lineage>
        <taxon>Bacteria</taxon>
        <taxon>Pseudomonadati</taxon>
        <taxon>Bacteroidota</taxon>
        <taxon>Flavobacteriia</taxon>
        <taxon>Flavobacteriales</taxon>
        <taxon>Weeksellaceae</taxon>
        <taxon>Algoriella</taxon>
    </lineage>
</organism>
<feature type="transmembrane region" description="Helical" evidence="1">
    <location>
        <begin position="83"/>
        <end position="103"/>
    </location>
</feature>
<feature type="transmembrane region" description="Helical" evidence="1">
    <location>
        <begin position="170"/>
        <end position="198"/>
    </location>
</feature>
<name>A0A1I4Y389_9FLAO</name>
<dbReference type="EMBL" id="FOUZ01000010">
    <property type="protein sequence ID" value="SFN32506.1"/>
    <property type="molecule type" value="Genomic_DNA"/>
</dbReference>
<reference evidence="3" key="1">
    <citation type="submission" date="2016-10" db="EMBL/GenBank/DDBJ databases">
        <authorList>
            <person name="Varghese N."/>
            <person name="Submissions S."/>
        </authorList>
    </citation>
    <scope>NUCLEOTIDE SEQUENCE [LARGE SCALE GENOMIC DNA]</scope>
    <source>
        <strain evidence="3">XJ109</strain>
    </source>
</reference>
<dbReference type="Proteomes" id="UP000199149">
    <property type="component" value="Unassembled WGS sequence"/>
</dbReference>
<dbReference type="OrthoDB" id="709028at2"/>
<sequence>MELDDLKSIWGSIKEEEKFDQNQIFQMLKKKSSTTIKWLFIFTFCEFILFIGYNLYILISGKSLFANEVKTLVEQKTINNYEIASVLGIVITFGFLVMAFRYFKKIDLNQSVVDLMKNIISFRRLVNLFILFTVLSLIISSAPFYYELGQSIYLAKHANDIKPLVENASIYGWIAIITAIAFIIIIGTIYYGIIYFLFLRKLQQNLKELREIK</sequence>
<proteinExistence type="predicted"/>
<accession>A0A1I4Y389</accession>
<evidence type="ECO:0000256" key="1">
    <source>
        <dbReference type="SAM" id="Phobius"/>
    </source>
</evidence>
<protein>
    <submittedName>
        <fullName evidence="2">Uncharacterized protein</fullName>
    </submittedName>
</protein>
<dbReference type="STRING" id="684065.SAMN05421738_11095"/>
<feature type="transmembrane region" description="Helical" evidence="1">
    <location>
        <begin position="124"/>
        <end position="146"/>
    </location>
</feature>